<dbReference type="Proteomes" id="UP000332933">
    <property type="component" value="Unassembled WGS sequence"/>
</dbReference>
<reference evidence="5" key="2">
    <citation type="submission" date="2019-06" db="EMBL/GenBank/DDBJ databases">
        <title>Genomics analysis of Aphanomyces spp. identifies a new class of oomycete effector associated with host adaptation.</title>
        <authorList>
            <person name="Gaulin E."/>
        </authorList>
    </citation>
    <scope>NUCLEOTIDE SEQUENCE</scope>
    <source>
        <strain evidence="5">CBS 578.67</strain>
    </source>
</reference>
<evidence type="ECO:0000313" key="6">
    <source>
        <dbReference type="EMBL" id="VFT85580.1"/>
    </source>
</evidence>
<dbReference type="EMBL" id="CAADRA010005133">
    <property type="protein sequence ID" value="VFT85580.1"/>
    <property type="molecule type" value="Genomic_DNA"/>
</dbReference>
<protein>
    <submittedName>
        <fullName evidence="6">Aste57867_8694 protein</fullName>
    </submittedName>
</protein>
<dbReference type="Pfam" id="PF00724">
    <property type="entry name" value="Oxidored_FMN"/>
    <property type="match status" value="1"/>
</dbReference>
<dbReference type="GO" id="GO:0010181">
    <property type="term" value="F:FMN binding"/>
    <property type="evidence" value="ECO:0007669"/>
    <property type="project" value="InterPro"/>
</dbReference>
<dbReference type="PANTHER" id="PTHR22893:SF91">
    <property type="entry name" value="NADPH DEHYDROGENASE 2-RELATED"/>
    <property type="match status" value="1"/>
</dbReference>
<evidence type="ECO:0000256" key="2">
    <source>
        <dbReference type="ARBA" id="ARBA00005979"/>
    </source>
</evidence>
<dbReference type="CDD" id="cd02933">
    <property type="entry name" value="OYE_like_FMN"/>
    <property type="match status" value="1"/>
</dbReference>
<dbReference type="InterPro" id="IPR045247">
    <property type="entry name" value="Oye-like"/>
</dbReference>
<feature type="domain" description="NADH:flavin oxidoreductase/NADH oxidase N-terminal" evidence="4">
    <location>
        <begin position="5"/>
        <end position="334"/>
    </location>
</feature>
<proteinExistence type="inferred from homology"/>
<dbReference type="OrthoDB" id="1663137at2759"/>
<keyword evidence="7" id="KW-1185">Reference proteome</keyword>
<organism evidence="6 7">
    <name type="scientific">Aphanomyces stellatus</name>
    <dbReference type="NCBI Taxonomy" id="120398"/>
    <lineage>
        <taxon>Eukaryota</taxon>
        <taxon>Sar</taxon>
        <taxon>Stramenopiles</taxon>
        <taxon>Oomycota</taxon>
        <taxon>Saprolegniomycetes</taxon>
        <taxon>Saprolegniales</taxon>
        <taxon>Verrucalvaceae</taxon>
        <taxon>Aphanomyces</taxon>
    </lineage>
</organism>
<comment type="cofactor">
    <cofactor evidence="1">
        <name>FMN</name>
        <dbReference type="ChEBI" id="CHEBI:58210"/>
    </cofactor>
</comment>
<dbReference type="InterPro" id="IPR001155">
    <property type="entry name" value="OxRdtase_FMN_N"/>
</dbReference>
<dbReference type="SUPFAM" id="SSF51395">
    <property type="entry name" value="FMN-linked oxidoreductases"/>
    <property type="match status" value="1"/>
</dbReference>
<keyword evidence="3" id="KW-0560">Oxidoreductase</keyword>
<dbReference type="GO" id="GO:0005829">
    <property type="term" value="C:cytosol"/>
    <property type="evidence" value="ECO:0007669"/>
    <property type="project" value="UniProtKB-ARBA"/>
</dbReference>
<dbReference type="InterPro" id="IPR013785">
    <property type="entry name" value="Aldolase_TIM"/>
</dbReference>
<accession>A0A485KL34</accession>
<evidence type="ECO:0000256" key="1">
    <source>
        <dbReference type="ARBA" id="ARBA00001917"/>
    </source>
</evidence>
<comment type="similarity">
    <text evidence="2">Belongs to the NADH:flavin oxidoreductase/NADH oxidase family.</text>
</comment>
<dbReference type="PANTHER" id="PTHR22893">
    <property type="entry name" value="NADH OXIDOREDUCTASE-RELATED"/>
    <property type="match status" value="1"/>
</dbReference>
<dbReference type="GO" id="GO:0016628">
    <property type="term" value="F:oxidoreductase activity, acting on the CH-CH group of donors, NAD or NADP as acceptor"/>
    <property type="evidence" value="ECO:0007669"/>
    <property type="project" value="UniProtKB-ARBA"/>
</dbReference>
<evidence type="ECO:0000313" key="5">
    <source>
        <dbReference type="EMBL" id="KAF0700803.1"/>
    </source>
</evidence>
<reference evidence="6 7" key="1">
    <citation type="submission" date="2019-03" db="EMBL/GenBank/DDBJ databases">
        <authorList>
            <person name="Gaulin E."/>
            <person name="Dumas B."/>
        </authorList>
    </citation>
    <scope>NUCLEOTIDE SEQUENCE [LARGE SCALE GENOMIC DNA]</scope>
    <source>
        <strain evidence="6">CBS 568.67</strain>
    </source>
</reference>
<dbReference type="AlphaFoldDB" id="A0A485KL34"/>
<evidence type="ECO:0000313" key="7">
    <source>
        <dbReference type="Proteomes" id="UP000332933"/>
    </source>
</evidence>
<evidence type="ECO:0000259" key="4">
    <source>
        <dbReference type="Pfam" id="PF00724"/>
    </source>
</evidence>
<dbReference type="FunFam" id="3.20.20.70:FF:000059">
    <property type="entry name" value="N-ethylmaleimide reductase, FMN-linked"/>
    <property type="match status" value="1"/>
</dbReference>
<sequence length="363" mass="38508">MSTKSLFTPLQVGASTTANRIFMAPLTRTRAGPTHVANALMAEYYAQRASAGLIITEGSMLGPTLSGFNNDPGFYTTEQLLGWKGVTDAVHAKGGKIFSQVVHPGRAAHPDSNFGAEPVGPSAIAIEGVAHTPHGKVPNAVPHAVDVDEIPALVQMYATAAKNAVQVAGFDGVEIHGANGYLIDEFLRESANQRTDGYGGSLENRTRFLKEVLAAVVDAVGADRVGVRFSPLNSYNSMKTADPEALCEAVAKIAQSFDLAYVHVMRRDTYDLQKGDLLPIFRTHFKNTLIGNFGYTKDEANEAIAAGQVDAVAFGAAYIANPDLVERFAANAPLNTPDPKTFYVGGATGYTDYPTLAQSSTAP</sequence>
<gene>
    <name evidence="6" type="primary">Aste57867_8694</name>
    <name evidence="5" type="ORF">As57867_008660</name>
    <name evidence="6" type="ORF">ASTE57867_8694</name>
</gene>
<name>A0A485KL34_9STRA</name>
<dbReference type="Gene3D" id="3.20.20.70">
    <property type="entry name" value="Aldolase class I"/>
    <property type="match status" value="1"/>
</dbReference>
<evidence type="ECO:0000256" key="3">
    <source>
        <dbReference type="ARBA" id="ARBA00023002"/>
    </source>
</evidence>
<dbReference type="EMBL" id="VJMH01005112">
    <property type="protein sequence ID" value="KAF0700803.1"/>
    <property type="molecule type" value="Genomic_DNA"/>
</dbReference>